<accession>A0A1H7HMW8</accession>
<feature type="compositionally biased region" description="Gly residues" evidence="1">
    <location>
        <begin position="547"/>
        <end position="556"/>
    </location>
</feature>
<feature type="compositionally biased region" description="Basic and acidic residues" evidence="1">
    <location>
        <begin position="349"/>
        <end position="361"/>
    </location>
</feature>
<reference evidence="3" key="1">
    <citation type="submission" date="2016-10" db="EMBL/GenBank/DDBJ databases">
        <authorList>
            <person name="Varghese N."/>
            <person name="Submissions S."/>
        </authorList>
    </citation>
    <scope>NUCLEOTIDE SEQUENCE [LARGE SCALE GENOMIC DNA]</scope>
    <source>
        <strain evidence="3">DSM 17044</strain>
    </source>
</reference>
<dbReference type="RefSeq" id="WP_245768380.1">
    <property type="nucleotide sequence ID" value="NZ_FOAP01000001.1"/>
</dbReference>
<feature type="compositionally biased region" description="Basic and acidic residues" evidence="1">
    <location>
        <begin position="372"/>
        <end position="384"/>
    </location>
</feature>
<evidence type="ECO:0000256" key="1">
    <source>
        <dbReference type="SAM" id="MobiDB-lite"/>
    </source>
</evidence>
<organism evidence="2 3">
    <name type="scientific">Stigmatella aurantiaca</name>
    <dbReference type="NCBI Taxonomy" id="41"/>
    <lineage>
        <taxon>Bacteria</taxon>
        <taxon>Pseudomonadati</taxon>
        <taxon>Myxococcota</taxon>
        <taxon>Myxococcia</taxon>
        <taxon>Myxococcales</taxon>
        <taxon>Cystobacterineae</taxon>
        <taxon>Archangiaceae</taxon>
        <taxon>Stigmatella</taxon>
    </lineage>
</organism>
<proteinExistence type="predicted"/>
<feature type="compositionally biased region" description="Pro residues" evidence="1">
    <location>
        <begin position="315"/>
        <end position="328"/>
    </location>
</feature>
<dbReference type="Proteomes" id="UP000182719">
    <property type="component" value="Unassembled WGS sequence"/>
</dbReference>
<gene>
    <name evidence="2" type="ORF">SAMN05444354_101766</name>
</gene>
<feature type="region of interest" description="Disordered" evidence="1">
    <location>
        <begin position="315"/>
        <end position="556"/>
    </location>
</feature>
<evidence type="ECO:0000313" key="2">
    <source>
        <dbReference type="EMBL" id="SEK51631.1"/>
    </source>
</evidence>
<keyword evidence="3" id="KW-1185">Reference proteome</keyword>
<evidence type="ECO:0000313" key="3">
    <source>
        <dbReference type="Proteomes" id="UP000182719"/>
    </source>
</evidence>
<sequence>MDQFFTSLNKRQTMLLLTAITFGGQEGVAALEHLSQEQAELLGHRAQGIMQIPREKRIPLLVQELKRLVKDRRGQLWSADPERLAQLLRRERGALVEVVLRALPSGLADAMRAHVPQRPVKLTREVRPQILDIVRWKLEEGLARTAGPQASLKFTDVLLLQPRELLTVCDRLGARVLGPAMAGLPDAVREGLIAALPPDQKQLATKSIAANAPRKLPEEEAQEQLAVHDGLSNLSGAIRSAGVQRLARACVAQSAEFAARMLERHRGDFGSQLAKWVRDERSKPSSRTTDGGRADILADMERLAVRGLIERPVRLTPPRPVLNPPPGRAAPQAAPRPSAPPPPSSAAPSRRDPMAEREARRAGAVASNTGDDAVRRDPMAERAARRAGALSSAREPSRVVAPGTRDAAGVRREPGAAPPAPPREAERGVARSSAGASGPPRASSRVPSPRAGAPGVPRREVPPARVPPRAPERASGSDPEGSRVISSPSIRSVSRTGMRAVASEEPERPPRVLSGKPSAAPRSADGSPGEGRSLPRRPPSSPPPGNSGRGPRGGSR</sequence>
<feature type="compositionally biased region" description="Low complexity" evidence="1">
    <location>
        <begin position="430"/>
        <end position="456"/>
    </location>
</feature>
<dbReference type="EMBL" id="FOAP01000001">
    <property type="protein sequence ID" value="SEK51631.1"/>
    <property type="molecule type" value="Genomic_DNA"/>
</dbReference>
<feature type="compositionally biased region" description="Low complexity" evidence="1">
    <location>
        <begin position="482"/>
        <end position="495"/>
    </location>
</feature>
<feature type="compositionally biased region" description="Pro residues" evidence="1">
    <location>
        <begin position="536"/>
        <end position="545"/>
    </location>
</feature>
<name>A0A1H7HMW8_STIAU</name>
<dbReference type="AlphaFoldDB" id="A0A1H7HMW8"/>
<protein>
    <submittedName>
        <fullName evidence="2">Uncharacterized protein</fullName>
    </submittedName>
</protein>